<dbReference type="InterPro" id="IPR033116">
    <property type="entry name" value="TRYPSIN_SER"/>
</dbReference>
<dbReference type="FunFam" id="2.40.10.10:FF:000024">
    <property type="entry name" value="Serine protease 53"/>
    <property type="match status" value="1"/>
</dbReference>
<evidence type="ECO:0000256" key="2">
    <source>
        <dbReference type="ARBA" id="ARBA00022729"/>
    </source>
</evidence>
<evidence type="ECO:0000259" key="8">
    <source>
        <dbReference type="PROSITE" id="PS50240"/>
    </source>
</evidence>
<keyword evidence="4 6" id="KW-0720">Serine protease</keyword>
<keyword evidence="1 6" id="KW-0645">Protease</keyword>
<dbReference type="SMART" id="SM00020">
    <property type="entry name" value="Tryp_SPc"/>
    <property type="match status" value="1"/>
</dbReference>
<evidence type="ECO:0000313" key="9">
    <source>
        <dbReference type="EMBL" id="KAG5263079.1"/>
    </source>
</evidence>
<name>A0AAV6FKT6_9TELE</name>
<dbReference type="PROSITE" id="PS00135">
    <property type="entry name" value="TRYPSIN_SER"/>
    <property type="match status" value="1"/>
</dbReference>
<evidence type="ECO:0000256" key="7">
    <source>
        <dbReference type="SAM" id="SignalP"/>
    </source>
</evidence>
<dbReference type="Gene3D" id="2.40.10.10">
    <property type="entry name" value="Trypsin-like serine proteases"/>
    <property type="match status" value="1"/>
</dbReference>
<keyword evidence="5" id="KW-1015">Disulfide bond</keyword>
<dbReference type="EMBL" id="JADWDJ010000022">
    <property type="protein sequence ID" value="KAG5263079.1"/>
    <property type="molecule type" value="Genomic_DNA"/>
</dbReference>
<dbReference type="PANTHER" id="PTHR24252:SF10">
    <property type="entry name" value="SERINE PROTEASE 56"/>
    <property type="match status" value="1"/>
</dbReference>
<keyword evidence="2 7" id="KW-0732">Signal</keyword>
<organism evidence="9 10">
    <name type="scientific">Alosa alosa</name>
    <name type="common">allis shad</name>
    <dbReference type="NCBI Taxonomy" id="278164"/>
    <lineage>
        <taxon>Eukaryota</taxon>
        <taxon>Metazoa</taxon>
        <taxon>Chordata</taxon>
        <taxon>Craniata</taxon>
        <taxon>Vertebrata</taxon>
        <taxon>Euteleostomi</taxon>
        <taxon>Actinopterygii</taxon>
        <taxon>Neopterygii</taxon>
        <taxon>Teleostei</taxon>
        <taxon>Clupei</taxon>
        <taxon>Clupeiformes</taxon>
        <taxon>Clupeoidei</taxon>
        <taxon>Clupeidae</taxon>
        <taxon>Alosa</taxon>
    </lineage>
</organism>
<sequence>MNLMVCLCVTLLLSTATVSLRLSSRSSIVGGEDAAPGRWPWMVYLYITYENQALYCGGSLINSQWVLTAGHCLYKPRQGTPILSLSYAQVGELQLREPVTGERHYLGRFLVHNDYSSTNGMFYNDIALVQLKEAVSFSDTVKPVVLPSHNVPGPEAECWVTGWGDVAEDHHLGGEKTLQQLRLPLVDDKTCRQAYPKTSNNQLCAGYMQGGKDACQGDSGGPLVCKSFEQFVQVGVVSFGRGCARRGYPGVYTRVLSYTKFIQRAVRKYR</sequence>
<dbReference type="InterPro" id="IPR018114">
    <property type="entry name" value="TRYPSIN_HIS"/>
</dbReference>
<evidence type="ECO:0000256" key="4">
    <source>
        <dbReference type="ARBA" id="ARBA00022825"/>
    </source>
</evidence>
<evidence type="ECO:0000256" key="3">
    <source>
        <dbReference type="ARBA" id="ARBA00022801"/>
    </source>
</evidence>
<comment type="caution">
    <text evidence="9">The sequence shown here is derived from an EMBL/GenBank/DDBJ whole genome shotgun (WGS) entry which is preliminary data.</text>
</comment>
<dbReference type="InterPro" id="IPR001254">
    <property type="entry name" value="Trypsin_dom"/>
</dbReference>
<protein>
    <recommendedName>
        <fullName evidence="8">Peptidase S1 domain-containing protein</fullName>
    </recommendedName>
</protein>
<keyword evidence="3 6" id="KW-0378">Hydrolase</keyword>
<dbReference type="InterPro" id="IPR001314">
    <property type="entry name" value="Peptidase_S1A"/>
</dbReference>
<reference evidence="9" key="1">
    <citation type="submission" date="2020-10" db="EMBL/GenBank/DDBJ databases">
        <title>Chromosome-scale genome assembly of the Allis shad, Alosa alosa.</title>
        <authorList>
            <person name="Margot Z."/>
            <person name="Christophe K."/>
            <person name="Cabau C."/>
            <person name="Louis A."/>
            <person name="Berthelot C."/>
            <person name="Parey E."/>
            <person name="Roest Crollius H."/>
            <person name="Montfort J."/>
            <person name="Robinson-Rechavi M."/>
            <person name="Bucao C."/>
            <person name="Bouchez O."/>
            <person name="Gislard M."/>
            <person name="Lluch J."/>
            <person name="Milhes M."/>
            <person name="Lampietro C."/>
            <person name="Lopez Roques C."/>
            <person name="Donnadieu C."/>
            <person name="Braasch I."/>
            <person name="Desvignes T."/>
            <person name="Postlethwait J."/>
            <person name="Bobe J."/>
            <person name="Guiguen Y."/>
        </authorList>
    </citation>
    <scope>NUCLEOTIDE SEQUENCE</scope>
    <source>
        <strain evidence="9">M-15738</strain>
        <tissue evidence="9">Blood</tissue>
    </source>
</reference>
<dbReference type="InterPro" id="IPR043504">
    <property type="entry name" value="Peptidase_S1_PA_chymotrypsin"/>
</dbReference>
<dbReference type="PANTHER" id="PTHR24252">
    <property type="entry name" value="ACROSIN-RELATED"/>
    <property type="match status" value="1"/>
</dbReference>
<feature type="chain" id="PRO_5043563125" description="Peptidase S1 domain-containing protein" evidence="7">
    <location>
        <begin position="20"/>
        <end position="270"/>
    </location>
</feature>
<dbReference type="AlphaFoldDB" id="A0AAV6FKT6"/>
<dbReference type="GO" id="GO:0006508">
    <property type="term" value="P:proteolysis"/>
    <property type="evidence" value="ECO:0007669"/>
    <property type="project" value="UniProtKB-KW"/>
</dbReference>
<dbReference type="PROSITE" id="PS50240">
    <property type="entry name" value="TRYPSIN_DOM"/>
    <property type="match status" value="1"/>
</dbReference>
<dbReference type="GO" id="GO:0004252">
    <property type="term" value="F:serine-type endopeptidase activity"/>
    <property type="evidence" value="ECO:0007669"/>
    <property type="project" value="InterPro"/>
</dbReference>
<evidence type="ECO:0000313" key="10">
    <source>
        <dbReference type="Proteomes" id="UP000823561"/>
    </source>
</evidence>
<feature type="domain" description="Peptidase S1" evidence="8">
    <location>
        <begin position="28"/>
        <end position="267"/>
    </location>
</feature>
<dbReference type="PRINTS" id="PR00722">
    <property type="entry name" value="CHYMOTRYPSIN"/>
</dbReference>
<dbReference type="Proteomes" id="UP000823561">
    <property type="component" value="Chromosome 22"/>
</dbReference>
<evidence type="ECO:0000256" key="5">
    <source>
        <dbReference type="ARBA" id="ARBA00023157"/>
    </source>
</evidence>
<dbReference type="SUPFAM" id="SSF50494">
    <property type="entry name" value="Trypsin-like serine proteases"/>
    <property type="match status" value="1"/>
</dbReference>
<accession>A0AAV6FKT6</accession>
<dbReference type="CDD" id="cd00190">
    <property type="entry name" value="Tryp_SPc"/>
    <property type="match status" value="1"/>
</dbReference>
<dbReference type="Pfam" id="PF00089">
    <property type="entry name" value="Trypsin"/>
    <property type="match status" value="1"/>
</dbReference>
<dbReference type="InterPro" id="IPR009003">
    <property type="entry name" value="Peptidase_S1_PA"/>
</dbReference>
<gene>
    <name evidence="9" type="ORF">AALO_G00282290</name>
</gene>
<evidence type="ECO:0000256" key="6">
    <source>
        <dbReference type="RuleBase" id="RU363034"/>
    </source>
</evidence>
<proteinExistence type="predicted"/>
<keyword evidence="10" id="KW-1185">Reference proteome</keyword>
<evidence type="ECO:0000256" key="1">
    <source>
        <dbReference type="ARBA" id="ARBA00022670"/>
    </source>
</evidence>
<dbReference type="PROSITE" id="PS00134">
    <property type="entry name" value="TRYPSIN_HIS"/>
    <property type="match status" value="1"/>
</dbReference>
<feature type="signal peptide" evidence="7">
    <location>
        <begin position="1"/>
        <end position="19"/>
    </location>
</feature>